<dbReference type="PATRIC" id="fig|1196324.3.peg.3448"/>
<proteinExistence type="predicted"/>
<accession>I8AEV8</accession>
<gene>
    <name evidence="2" type="ORF">A374_16869</name>
</gene>
<reference evidence="2 3" key="1">
    <citation type="journal article" date="2012" name="J. Bacteriol.">
        <title>Genome of Bacillus macauensis ZFHKF-1, a Long-Chain-Forming Bacterium.</title>
        <authorList>
            <person name="Cai L."/>
            <person name="Zhang T."/>
        </authorList>
    </citation>
    <scope>NUCLEOTIDE SEQUENCE [LARGE SCALE GENOMIC DNA]</scope>
    <source>
        <strain evidence="2 3">ZFHKF-1</strain>
    </source>
</reference>
<dbReference type="EMBL" id="AKKV01000039">
    <property type="protein sequence ID" value="EIT84137.1"/>
    <property type="molecule type" value="Genomic_DNA"/>
</dbReference>
<dbReference type="Proteomes" id="UP000004080">
    <property type="component" value="Unassembled WGS sequence"/>
</dbReference>
<organism evidence="2 3">
    <name type="scientific">Fictibacillus macauensis ZFHKF-1</name>
    <dbReference type="NCBI Taxonomy" id="1196324"/>
    <lineage>
        <taxon>Bacteria</taxon>
        <taxon>Bacillati</taxon>
        <taxon>Bacillota</taxon>
        <taxon>Bacilli</taxon>
        <taxon>Bacillales</taxon>
        <taxon>Fictibacillaceae</taxon>
        <taxon>Fictibacillus</taxon>
    </lineage>
</organism>
<evidence type="ECO:0000313" key="3">
    <source>
        <dbReference type="Proteomes" id="UP000004080"/>
    </source>
</evidence>
<comment type="caution">
    <text evidence="2">The sequence shown here is derived from an EMBL/GenBank/DDBJ whole genome shotgun (WGS) entry which is preliminary data.</text>
</comment>
<feature type="transmembrane region" description="Helical" evidence="1">
    <location>
        <begin position="147"/>
        <end position="171"/>
    </location>
</feature>
<dbReference type="eggNOG" id="ENOG5033ZNR">
    <property type="taxonomic scope" value="Bacteria"/>
</dbReference>
<keyword evidence="3" id="KW-1185">Reference proteome</keyword>
<keyword evidence="1" id="KW-0472">Membrane</keyword>
<feature type="transmembrane region" description="Helical" evidence="1">
    <location>
        <begin position="111"/>
        <end position="135"/>
    </location>
</feature>
<protein>
    <submittedName>
        <fullName evidence="2">Uncharacterized protein</fullName>
    </submittedName>
</protein>
<feature type="transmembrane region" description="Helical" evidence="1">
    <location>
        <begin position="26"/>
        <end position="47"/>
    </location>
</feature>
<keyword evidence="1" id="KW-1133">Transmembrane helix</keyword>
<name>I8AEV8_9BACL</name>
<sequence>MDSNYQANTPPMNKHQTEKSFRHTKAWGYVAAVALLPYALLKCIWAWGGSIGSTSNQSMHDFTMNVLQDQSSFLYILYSVGIDFTAVMAIIGSFIGIALVSSWGLRVRHMLLVVGWLTGLITFIALLSTILQLFGLIPKGTTDGLAIWVYVITYGGLLVWGVSVFMATLSLQKRLKQK</sequence>
<dbReference type="RefSeq" id="WP_007203445.1">
    <property type="nucleotide sequence ID" value="NZ_AKKV01000039.1"/>
</dbReference>
<keyword evidence="1" id="KW-0812">Transmembrane</keyword>
<feature type="transmembrane region" description="Helical" evidence="1">
    <location>
        <begin position="73"/>
        <end position="99"/>
    </location>
</feature>
<evidence type="ECO:0000313" key="2">
    <source>
        <dbReference type="EMBL" id="EIT84137.1"/>
    </source>
</evidence>
<evidence type="ECO:0000256" key="1">
    <source>
        <dbReference type="SAM" id="Phobius"/>
    </source>
</evidence>
<dbReference type="AlphaFoldDB" id="I8AEV8"/>